<dbReference type="GO" id="GO:0032931">
    <property type="term" value="F:histone H3K56 acetyltransferase activity"/>
    <property type="evidence" value="ECO:0007669"/>
    <property type="project" value="TreeGrafter"/>
</dbReference>
<feature type="region of interest" description="Disordered" evidence="10">
    <location>
        <begin position="1"/>
        <end position="38"/>
    </location>
</feature>
<accession>A0A9Q9UCZ2</accession>
<feature type="compositionally biased region" description="Basic residues" evidence="10">
    <location>
        <begin position="670"/>
        <end position="680"/>
    </location>
</feature>
<evidence type="ECO:0000256" key="3">
    <source>
        <dbReference type="ARBA" id="ARBA00022679"/>
    </source>
</evidence>
<dbReference type="EMBL" id="CABFJX010000374">
    <property type="protein sequence ID" value="VTT74486.1"/>
    <property type="molecule type" value="Genomic_DNA"/>
</dbReference>
<evidence type="ECO:0000256" key="9">
    <source>
        <dbReference type="ARBA" id="ARBA00048940"/>
    </source>
</evidence>
<dbReference type="PANTHER" id="PTHR31571">
    <property type="entry name" value="ALTERED INHERITANCE OF MITOCHONDRIA PROTEIN 6"/>
    <property type="match status" value="1"/>
</dbReference>
<dbReference type="EC" id="2.3.1.48" evidence="2"/>
<evidence type="ECO:0000256" key="4">
    <source>
        <dbReference type="ARBA" id="ARBA00022763"/>
    </source>
</evidence>
<dbReference type="SMART" id="SM01250">
    <property type="entry name" value="KAT11"/>
    <property type="match status" value="1"/>
</dbReference>
<evidence type="ECO:0000256" key="6">
    <source>
        <dbReference type="ARBA" id="ARBA00023015"/>
    </source>
</evidence>
<keyword evidence="3" id="KW-0808">Transferase</keyword>
<dbReference type="Pfam" id="PF08214">
    <property type="entry name" value="HAT_KAT11"/>
    <property type="match status" value="1"/>
</dbReference>
<dbReference type="GO" id="GO:0005634">
    <property type="term" value="C:nucleus"/>
    <property type="evidence" value="ECO:0007669"/>
    <property type="project" value="UniProtKB-SubCell"/>
</dbReference>
<name>A0A9Q9UCZ2_FUSFU</name>
<dbReference type="GO" id="GO:0006974">
    <property type="term" value="P:DNA damage response"/>
    <property type="evidence" value="ECO:0007669"/>
    <property type="project" value="UniProtKB-KW"/>
</dbReference>
<feature type="region of interest" description="Disordered" evidence="10">
    <location>
        <begin position="69"/>
        <end position="88"/>
    </location>
</feature>
<feature type="compositionally biased region" description="Basic and acidic residues" evidence="10">
    <location>
        <begin position="10"/>
        <end position="23"/>
    </location>
</feature>
<dbReference type="Proteomes" id="UP000760494">
    <property type="component" value="Unassembled WGS sequence"/>
</dbReference>
<organism evidence="11 12">
    <name type="scientific">Fusarium fujikuroi</name>
    <name type="common">Bakanae and foot rot disease fungus</name>
    <name type="synonym">Gibberella fujikuroi</name>
    <dbReference type="NCBI Taxonomy" id="5127"/>
    <lineage>
        <taxon>Eukaryota</taxon>
        <taxon>Fungi</taxon>
        <taxon>Dikarya</taxon>
        <taxon>Ascomycota</taxon>
        <taxon>Pezizomycotina</taxon>
        <taxon>Sordariomycetes</taxon>
        <taxon>Hypocreomycetidae</taxon>
        <taxon>Hypocreales</taxon>
        <taxon>Nectriaceae</taxon>
        <taxon>Fusarium</taxon>
        <taxon>Fusarium fujikuroi species complex</taxon>
    </lineage>
</organism>
<dbReference type="GO" id="GO:0006355">
    <property type="term" value="P:regulation of DNA-templated transcription"/>
    <property type="evidence" value="ECO:0007669"/>
    <property type="project" value="InterPro"/>
</dbReference>
<dbReference type="AlphaFoldDB" id="A0A9Q9UCZ2"/>
<evidence type="ECO:0000256" key="8">
    <source>
        <dbReference type="ARBA" id="ARBA00023242"/>
    </source>
</evidence>
<evidence type="ECO:0000313" key="11">
    <source>
        <dbReference type="EMBL" id="VTT74486.1"/>
    </source>
</evidence>
<evidence type="ECO:0000256" key="7">
    <source>
        <dbReference type="ARBA" id="ARBA00023163"/>
    </source>
</evidence>
<evidence type="ECO:0000256" key="2">
    <source>
        <dbReference type="ARBA" id="ARBA00013184"/>
    </source>
</evidence>
<reference evidence="11" key="1">
    <citation type="submission" date="2019-05" db="EMBL/GenBank/DDBJ databases">
        <authorList>
            <person name="Piombo E."/>
        </authorList>
    </citation>
    <scope>NUCLEOTIDE SEQUENCE</scope>
    <source>
        <strain evidence="11">C2S</strain>
    </source>
</reference>
<dbReference type="InterPro" id="IPR013178">
    <property type="entry name" value="Histone_AcTrfase_Rtt109/CBP"/>
</dbReference>
<feature type="compositionally biased region" description="Basic and acidic residues" evidence="10">
    <location>
        <begin position="69"/>
        <end position="80"/>
    </location>
</feature>
<evidence type="ECO:0000256" key="1">
    <source>
        <dbReference type="ARBA" id="ARBA00004123"/>
    </source>
</evidence>
<protein>
    <recommendedName>
        <fullName evidence="2">histone acetyltransferase</fullName>
        <ecNumber evidence="2">2.3.1.48</ecNumber>
    </recommendedName>
</protein>
<evidence type="ECO:0000313" key="12">
    <source>
        <dbReference type="Proteomes" id="UP000760494"/>
    </source>
</evidence>
<evidence type="ECO:0000256" key="5">
    <source>
        <dbReference type="ARBA" id="ARBA00022990"/>
    </source>
</evidence>
<dbReference type="PROSITE" id="PS51728">
    <property type="entry name" value="RTT109_HAT"/>
    <property type="match status" value="1"/>
</dbReference>
<keyword evidence="8" id="KW-0539">Nucleus</keyword>
<comment type="subcellular location">
    <subcellularLocation>
        <location evidence="1">Nucleus</location>
    </subcellularLocation>
</comment>
<keyword evidence="5" id="KW-0007">Acetylation</keyword>
<gene>
    <name evidence="11" type="ORF">C2S_1716</name>
</gene>
<keyword evidence="6" id="KW-0805">Transcription regulation</keyword>
<feature type="compositionally biased region" description="Low complexity" evidence="10">
    <location>
        <begin position="645"/>
        <end position="667"/>
    </location>
</feature>
<comment type="catalytic activity">
    <reaction evidence="9">
        <text>L-lysyl-[histone] + acetyl-CoA = N(6)-acetyl-L-lysyl-[histone] + CoA + H(+)</text>
        <dbReference type="Rhea" id="RHEA:21992"/>
        <dbReference type="Rhea" id="RHEA-COMP:9845"/>
        <dbReference type="Rhea" id="RHEA-COMP:11338"/>
        <dbReference type="ChEBI" id="CHEBI:15378"/>
        <dbReference type="ChEBI" id="CHEBI:29969"/>
        <dbReference type="ChEBI" id="CHEBI:57287"/>
        <dbReference type="ChEBI" id="CHEBI:57288"/>
        <dbReference type="ChEBI" id="CHEBI:61930"/>
        <dbReference type="EC" id="2.3.1.48"/>
    </reaction>
    <physiologicalReaction direction="left-to-right" evidence="9">
        <dbReference type="Rhea" id="RHEA:21993"/>
    </physiologicalReaction>
</comment>
<feature type="region of interest" description="Disordered" evidence="10">
    <location>
        <begin position="626"/>
        <end position="684"/>
    </location>
</feature>
<evidence type="ECO:0000256" key="10">
    <source>
        <dbReference type="SAM" id="MobiDB-lite"/>
    </source>
</evidence>
<proteinExistence type="predicted"/>
<sequence length="839" mass="94970">MSPPGNGDTSDPKRERSRVAQREYRKRHASKFNTLKDENQRLRNALKRVEKVALKRGGKDQELEAALAEARETLGEESESRALTASGSIDTDPISAERLSYLSGLLSSDIMIHAQSLGQNTAPPRLSLEQQLWTNTDRLARIFEAPSDAGKYLGDGLYTFAGTLYWACTRNTVSLWETYKLNMIGKPGPPAQNPMDRLFNHSKHLNDRRFLLSLALARLEYKHKGFIDLPRAGTEMVWKSVLPDLRRKMEQELVEKGQGPEWWKTPGEVENHLRKYLEPAEIDELQALVEGRGSEEVLTKYKPLVEMMIAEFLQHPSATIMTDNGLKSRLASVLPKGHDFTILHISTPPTKTDPLYSPPPNERPERTYCENHFLAVSIHADGKQVLVLGLEVFIYTTARSTTLFVAKADSTGYLTLLNLPKGTPSPIREICATFVGFLVEKRKRKDIQFIVNLFARAQDQYLFPGSVDNKGKHVLDDRGLIKWWCRVLDPLLGPAPKSVEAPWKSSKGYIVVPGLEPNEIRAMTPRRTDAAWEFTHPLERISHYYREFDWVPPRCLIPHFPDDPKSRFRDELDEEAASSQAMKTQGSWKSVKTLDMFWEMMAFRQECSSGRMTGFIWLVFDDKEPEPTANESFPSTNPPSTPKAQRITQITPTTTPRKLFPNKNQPDTKTKKKKKQKKKLTGPIIPRKPQIKRAKHNYLLDRPANTAYYAWPPEGRGEKIVDEATYKRIVDLLLHLDFATLNKAVGSTRRWLSEGGGGGNWGVVVSGARETPTQTAHDRENGVNNLTGLVKRKRTDSTVDESQNKVNVLADGLVKKKPKEESKVVNVLSTGLIRKKPKE</sequence>
<dbReference type="InterPro" id="IPR051236">
    <property type="entry name" value="HAT_RTT109-like"/>
</dbReference>
<keyword evidence="4" id="KW-0227">DNA damage</keyword>
<keyword evidence="7" id="KW-0804">Transcription</keyword>
<dbReference type="InterPro" id="IPR016849">
    <property type="entry name" value="Rtt109"/>
</dbReference>
<comment type="caution">
    <text evidence="11">The sequence shown here is derived from an EMBL/GenBank/DDBJ whole genome shotgun (WGS) entry which is preliminary data.</text>
</comment>
<dbReference type="PANTHER" id="PTHR31571:SF2">
    <property type="entry name" value="HISTONE ACETYLTRANSFERASE RTT109"/>
    <property type="match status" value="1"/>
</dbReference>